<dbReference type="InterPro" id="IPR008201">
    <property type="entry name" value="HepT-like"/>
</dbReference>
<keyword evidence="1" id="KW-0597">Phosphoprotein</keyword>
<evidence type="ECO:0000313" key="7">
    <source>
        <dbReference type="EMBL" id="TWH22794.1"/>
    </source>
</evidence>
<dbReference type="AlphaFoldDB" id="A0A660CK20"/>
<comment type="similarity">
    <text evidence="6">Belongs to the HepT RNase toxin family.</text>
</comment>
<dbReference type="Gene3D" id="1.20.120.580">
    <property type="entry name" value="bsu32300-like"/>
    <property type="match status" value="1"/>
</dbReference>
<sequence length="119" mass="12997">MSRSDIERLGDVLAALDRCLTFRTHLDADDVVLADMALDAILRNLAVAGEAAKALSQEMRAEFAATSWHSIAGLRNIVIHEYFRIDTAIIVDVVDNHAAPLADAIRRRLTAITEVAGDE</sequence>
<evidence type="ECO:0000256" key="6">
    <source>
        <dbReference type="ARBA" id="ARBA00024207"/>
    </source>
</evidence>
<reference evidence="7 8" key="1">
    <citation type="submission" date="2019-07" db="EMBL/GenBank/DDBJ databases">
        <title>R&amp;d 2014.</title>
        <authorList>
            <person name="Klenk H.-P."/>
        </authorList>
    </citation>
    <scope>NUCLEOTIDE SEQUENCE [LARGE SCALE GENOMIC DNA]</scope>
    <source>
        <strain evidence="7 8">DSM 43194</strain>
    </source>
</reference>
<dbReference type="PANTHER" id="PTHR34139">
    <property type="entry name" value="UPF0331 PROTEIN MJ0127"/>
    <property type="match status" value="1"/>
</dbReference>
<comment type="caution">
    <text evidence="7">The sequence shown here is derived from an EMBL/GenBank/DDBJ whole genome shotgun (WGS) entry which is preliminary data.</text>
</comment>
<evidence type="ECO:0000256" key="4">
    <source>
        <dbReference type="ARBA" id="ARBA00022741"/>
    </source>
</evidence>
<evidence type="ECO:0000256" key="1">
    <source>
        <dbReference type="ARBA" id="ARBA00022553"/>
    </source>
</evidence>
<dbReference type="InterPro" id="IPR037038">
    <property type="entry name" value="HepT-like_sf"/>
</dbReference>
<name>A0A660CK20_9PSEU</name>
<evidence type="ECO:0000256" key="2">
    <source>
        <dbReference type="ARBA" id="ARBA00022649"/>
    </source>
</evidence>
<dbReference type="GO" id="GO:0016787">
    <property type="term" value="F:hydrolase activity"/>
    <property type="evidence" value="ECO:0007669"/>
    <property type="project" value="UniProtKB-KW"/>
</dbReference>
<dbReference type="GO" id="GO:0110001">
    <property type="term" value="C:toxin-antitoxin complex"/>
    <property type="evidence" value="ECO:0007669"/>
    <property type="project" value="InterPro"/>
</dbReference>
<dbReference type="EMBL" id="VLJV01000001">
    <property type="protein sequence ID" value="TWH22794.1"/>
    <property type="molecule type" value="Genomic_DNA"/>
</dbReference>
<keyword evidence="8" id="KW-1185">Reference proteome</keyword>
<dbReference type="PANTHER" id="PTHR34139:SF1">
    <property type="entry name" value="RNASE MJ1380-RELATED"/>
    <property type="match status" value="1"/>
</dbReference>
<gene>
    <name evidence="7" type="ORF">JD82_04684</name>
</gene>
<keyword evidence="5" id="KW-0378">Hydrolase</keyword>
<evidence type="ECO:0000313" key="8">
    <source>
        <dbReference type="Proteomes" id="UP000317303"/>
    </source>
</evidence>
<organism evidence="7 8">
    <name type="scientific">Prauserella rugosa</name>
    <dbReference type="NCBI Taxonomy" id="43354"/>
    <lineage>
        <taxon>Bacteria</taxon>
        <taxon>Bacillati</taxon>
        <taxon>Actinomycetota</taxon>
        <taxon>Actinomycetes</taxon>
        <taxon>Pseudonocardiales</taxon>
        <taxon>Pseudonocardiaceae</taxon>
        <taxon>Prauserella</taxon>
    </lineage>
</organism>
<accession>A0A660CK20</accession>
<dbReference type="Pfam" id="PF01934">
    <property type="entry name" value="HepT-like"/>
    <property type="match status" value="1"/>
</dbReference>
<dbReference type="GO" id="GO:0000166">
    <property type="term" value="F:nucleotide binding"/>
    <property type="evidence" value="ECO:0007669"/>
    <property type="project" value="UniProtKB-KW"/>
</dbReference>
<protein>
    <submittedName>
        <fullName evidence="7">Uncharacterized protein with HEPN domain</fullName>
    </submittedName>
</protein>
<evidence type="ECO:0000256" key="5">
    <source>
        <dbReference type="ARBA" id="ARBA00022801"/>
    </source>
</evidence>
<keyword evidence="2" id="KW-1277">Toxin-antitoxin system</keyword>
<dbReference type="InterPro" id="IPR051813">
    <property type="entry name" value="HepT_RNase_toxin"/>
</dbReference>
<evidence type="ECO:0000256" key="3">
    <source>
        <dbReference type="ARBA" id="ARBA00022722"/>
    </source>
</evidence>
<proteinExistence type="inferred from homology"/>
<dbReference type="OrthoDB" id="159782at2"/>
<keyword evidence="3" id="KW-0540">Nuclease</keyword>
<dbReference type="Proteomes" id="UP000317303">
    <property type="component" value="Unassembled WGS sequence"/>
</dbReference>
<dbReference type="GO" id="GO:0004540">
    <property type="term" value="F:RNA nuclease activity"/>
    <property type="evidence" value="ECO:0007669"/>
    <property type="project" value="InterPro"/>
</dbReference>
<dbReference type="RefSeq" id="WP_030531332.1">
    <property type="nucleotide sequence ID" value="NZ_JOIJ01000004.1"/>
</dbReference>
<keyword evidence="4" id="KW-0547">Nucleotide-binding</keyword>